<evidence type="ECO:0000313" key="7">
    <source>
        <dbReference type="Proteomes" id="UP000823749"/>
    </source>
</evidence>
<accession>A0AAV6J9I1</accession>
<sequence>MALTVPVLQQWCQELNKTISISSFLFSSLLLLLLVALNFFKGNKKLNLPPSPPRLPVIGHMHLLGTLPYKSLHALSQTYGSLSLLVYLGSAPTLVVASAEMAKEIMKTQDVTFANRLQTS</sequence>
<keyword evidence="3" id="KW-0479">Metal-binding</keyword>
<dbReference type="InterPro" id="IPR001128">
    <property type="entry name" value="Cyt_P450"/>
</dbReference>
<evidence type="ECO:0000256" key="4">
    <source>
        <dbReference type="ARBA" id="ARBA00023004"/>
    </source>
</evidence>
<organism evidence="6 7">
    <name type="scientific">Rhododendron griersonianum</name>
    <dbReference type="NCBI Taxonomy" id="479676"/>
    <lineage>
        <taxon>Eukaryota</taxon>
        <taxon>Viridiplantae</taxon>
        <taxon>Streptophyta</taxon>
        <taxon>Embryophyta</taxon>
        <taxon>Tracheophyta</taxon>
        <taxon>Spermatophyta</taxon>
        <taxon>Magnoliopsida</taxon>
        <taxon>eudicotyledons</taxon>
        <taxon>Gunneridae</taxon>
        <taxon>Pentapetalae</taxon>
        <taxon>asterids</taxon>
        <taxon>Ericales</taxon>
        <taxon>Ericaceae</taxon>
        <taxon>Ericoideae</taxon>
        <taxon>Rhodoreae</taxon>
        <taxon>Rhododendron</taxon>
    </lineage>
</organism>
<evidence type="ECO:0000256" key="3">
    <source>
        <dbReference type="ARBA" id="ARBA00022723"/>
    </source>
</evidence>
<dbReference type="GO" id="GO:0016705">
    <property type="term" value="F:oxidoreductase activity, acting on paired donors, with incorporation or reduction of molecular oxygen"/>
    <property type="evidence" value="ECO:0007669"/>
    <property type="project" value="InterPro"/>
</dbReference>
<keyword evidence="5" id="KW-0472">Membrane</keyword>
<name>A0AAV6J9I1_9ERIC</name>
<evidence type="ECO:0000256" key="2">
    <source>
        <dbReference type="ARBA" id="ARBA00022617"/>
    </source>
</evidence>
<gene>
    <name evidence="6" type="ORF">RHGRI_024431</name>
</gene>
<reference evidence="6" key="1">
    <citation type="submission" date="2020-08" db="EMBL/GenBank/DDBJ databases">
        <title>Plant Genome Project.</title>
        <authorList>
            <person name="Zhang R.-G."/>
        </authorList>
    </citation>
    <scope>NUCLEOTIDE SEQUENCE</scope>
    <source>
        <strain evidence="6">WSP0</strain>
        <tissue evidence="6">Leaf</tissue>
    </source>
</reference>
<evidence type="ECO:0000313" key="6">
    <source>
        <dbReference type="EMBL" id="KAG5536992.1"/>
    </source>
</evidence>
<evidence type="ECO:0000256" key="5">
    <source>
        <dbReference type="SAM" id="Phobius"/>
    </source>
</evidence>
<dbReference type="GO" id="GO:0020037">
    <property type="term" value="F:heme binding"/>
    <property type="evidence" value="ECO:0007669"/>
    <property type="project" value="InterPro"/>
</dbReference>
<dbReference type="PANTHER" id="PTHR47955:SF15">
    <property type="entry name" value="CYTOCHROME P450 71A2-LIKE"/>
    <property type="match status" value="1"/>
</dbReference>
<dbReference type="SUPFAM" id="SSF48264">
    <property type="entry name" value="Cytochrome P450"/>
    <property type="match status" value="1"/>
</dbReference>
<keyword evidence="7" id="KW-1185">Reference proteome</keyword>
<proteinExistence type="inferred from homology"/>
<comment type="similarity">
    <text evidence="1">Belongs to the cytochrome P450 family.</text>
</comment>
<comment type="caution">
    <text evidence="6">The sequence shown here is derived from an EMBL/GenBank/DDBJ whole genome shotgun (WGS) entry which is preliminary data.</text>
</comment>
<dbReference type="Gene3D" id="1.10.630.10">
    <property type="entry name" value="Cytochrome P450"/>
    <property type="match status" value="1"/>
</dbReference>
<keyword evidence="5" id="KW-1133">Transmembrane helix</keyword>
<dbReference type="Pfam" id="PF00067">
    <property type="entry name" value="p450"/>
    <property type="match status" value="1"/>
</dbReference>
<keyword evidence="4" id="KW-0408">Iron</keyword>
<dbReference type="Proteomes" id="UP000823749">
    <property type="component" value="Chromosome 8"/>
</dbReference>
<keyword evidence="5" id="KW-0812">Transmembrane</keyword>
<keyword evidence="2" id="KW-0349">Heme</keyword>
<dbReference type="InterPro" id="IPR036396">
    <property type="entry name" value="Cyt_P450_sf"/>
</dbReference>
<feature type="transmembrane region" description="Helical" evidence="5">
    <location>
        <begin position="20"/>
        <end position="40"/>
    </location>
</feature>
<dbReference type="GO" id="GO:0004497">
    <property type="term" value="F:monooxygenase activity"/>
    <property type="evidence" value="ECO:0007669"/>
    <property type="project" value="InterPro"/>
</dbReference>
<protein>
    <submittedName>
        <fullName evidence="6">Uncharacterized protein</fullName>
    </submittedName>
</protein>
<dbReference type="PANTHER" id="PTHR47955">
    <property type="entry name" value="CYTOCHROME P450 FAMILY 71 PROTEIN"/>
    <property type="match status" value="1"/>
</dbReference>
<dbReference type="EMBL" id="JACTNZ010000008">
    <property type="protein sequence ID" value="KAG5536992.1"/>
    <property type="molecule type" value="Genomic_DNA"/>
</dbReference>
<dbReference type="AlphaFoldDB" id="A0AAV6J9I1"/>
<dbReference type="GO" id="GO:0005506">
    <property type="term" value="F:iron ion binding"/>
    <property type="evidence" value="ECO:0007669"/>
    <property type="project" value="InterPro"/>
</dbReference>
<evidence type="ECO:0000256" key="1">
    <source>
        <dbReference type="ARBA" id="ARBA00010617"/>
    </source>
</evidence>